<dbReference type="Proteomes" id="UP001652338">
    <property type="component" value="Unassembled WGS sequence"/>
</dbReference>
<name>A0ABT2SK05_9FIRM</name>
<dbReference type="Gene3D" id="3.40.50.300">
    <property type="entry name" value="P-loop containing nucleotide triphosphate hydrolases"/>
    <property type="match status" value="1"/>
</dbReference>
<protein>
    <submittedName>
        <fullName evidence="3">GTP-binding protein</fullName>
    </submittedName>
</protein>
<comment type="caution">
    <text evidence="3">The sequence shown here is derived from an EMBL/GenBank/DDBJ whole genome shotgun (WGS) entry which is preliminary data.</text>
</comment>
<feature type="domain" description="CobW C-terminal" evidence="2">
    <location>
        <begin position="239"/>
        <end position="306"/>
    </location>
</feature>
<dbReference type="InterPro" id="IPR051316">
    <property type="entry name" value="Zinc-reg_GTPase_activator"/>
</dbReference>
<evidence type="ECO:0000313" key="3">
    <source>
        <dbReference type="EMBL" id="MCU6724840.1"/>
    </source>
</evidence>
<dbReference type="InterPro" id="IPR027417">
    <property type="entry name" value="P-loop_NTPase"/>
</dbReference>
<evidence type="ECO:0000259" key="1">
    <source>
        <dbReference type="Pfam" id="PF02492"/>
    </source>
</evidence>
<dbReference type="SUPFAM" id="SSF52540">
    <property type="entry name" value="P-loop containing nucleoside triphosphate hydrolases"/>
    <property type="match status" value="1"/>
</dbReference>
<accession>A0ABT2SK05</accession>
<dbReference type="Pfam" id="PF07683">
    <property type="entry name" value="CobW_C"/>
    <property type="match status" value="1"/>
</dbReference>
<sequence length="316" mass="36218">MKVDLITGFLGAGKTTFIRRYIKYLHRHGQKVRIIENEFGAISVDSQILQEDNCEIQDLTGMCMCCVGKEAFKRMLIDAAMDGCNRVIVEPSGIYDADEFFDVMESEPVKSRCEIGAIIAIVDAKWEMGISGEADYLMLSQLLAAGKVLMSKAQLFSEEEKAHTIEKMNRLMEASGCERRFGEDVIQTDWECLTDRDFLRLSMGGWKKTGHKKEYLNHGQIFTTCEIGGYCENIDDLQKRIQSMFREERYGTVFRVKGYVRDLEKNWYEVNCSPDICNLAPCQRKQGLLVVIGQGLKEKELRKAFLSKEEMKQRTE</sequence>
<proteinExistence type="predicted"/>
<dbReference type="InterPro" id="IPR003495">
    <property type="entry name" value="CobW/HypB/UreG_nucleotide-bd"/>
</dbReference>
<dbReference type="RefSeq" id="WP_262654273.1">
    <property type="nucleotide sequence ID" value="NZ_JAOQKE010000004.1"/>
</dbReference>
<feature type="domain" description="CobW/HypB/UreG nucleotide-binding" evidence="1">
    <location>
        <begin position="4"/>
        <end position="170"/>
    </location>
</feature>
<dbReference type="PANTHER" id="PTHR13748:SF62">
    <property type="entry name" value="COBW DOMAIN-CONTAINING PROTEIN"/>
    <property type="match status" value="1"/>
</dbReference>
<dbReference type="InterPro" id="IPR011629">
    <property type="entry name" value="CobW-like_C"/>
</dbReference>
<gene>
    <name evidence="3" type="ORF">OCV47_05665</name>
</gene>
<dbReference type="Pfam" id="PF02492">
    <property type="entry name" value="cobW"/>
    <property type="match status" value="1"/>
</dbReference>
<evidence type="ECO:0000259" key="2">
    <source>
        <dbReference type="Pfam" id="PF07683"/>
    </source>
</evidence>
<reference evidence="3 4" key="1">
    <citation type="journal article" date="2021" name="ISME Commun">
        <title>Automated analysis of genomic sequences facilitates high-throughput and comprehensive description of bacteria.</title>
        <authorList>
            <person name="Hitch T.C.A."/>
        </authorList>
    </citation>
    <scope>NUCLEOTIDE SEQUENCE [LARGE SCALE GENOMIC DNA]</scope>
    <source>
        <strain evidence="3 4">Sanger_29</strain>
    </source>
</reference>
<dbReference type="EMBL" id="JAOQKE010000004">
    <property type="protein sequence ID" value="MCU6724840.1"/>
    <property type="molecule type" value="Genomic_DNA"/>
</dbReference>
<organism evidence="3 4">
    <name type="scientific">Muricoprocola aceti</name>
    <dbReference type="NCBI Taxonomy" id="2981772"/>
    <lineage>
        <taxon>Bacteria</taxon>
        <taxon>Bacillati</taxon>
        <taxon>Bacillota</taxon>
        <taxon>Clostridia</taxon>
        <taxon>Lachnospirales</taxon>
        <taxon>Lachnospiraceae</taxon>
        <taxon>Muricoprocola</taxon>
    </lineage>
</organism>
<evidence type="ECO:0000313" key="4">
    <source>
        <dbReference type="Proteomes" id="UP001652338"/>
    </source>
</evidence>
<keyword evidence="4" id="KW-1185">Reference proteome</keyword>
<dbReference type="PANTHER" id="PTHR13748">
    <property type="entry name" value="COBW-RELATED"/>
    <property type="match status" value="1"/>
</dbReference>